<keyword evidence="1" id="KW-0812">Transmembrane</keyword>
<dbReference type="PANTHER" id="PTHR38454">
    <property type="entry name" value="INTEGRAL MEMBRANE PROTEIN-RELATED"/>
    <property type="match status" value="1"/>
</dbReference>
<keyword evidence="1" id="KW-0472">Membrane</keyword>
<evidence type="ECO:0000313" key="2">
    <source>
        <dbReference type="EMBL" id="MBC8610237.1"/>
    </source>
</evidence>
<feature type="transmembrane region" description="Helical" evidence="1">
    <location>
        <begin position="387"/>
        <end position="408"/>
    </location>
</feature>
<evidence type="ECO:0000256" key="1">
    <source>
        <dbReference type="SAM" id="Phobius"/>
    </source>
</evidence>
<keyword evidence="1" id="KW-1133">Transmembrane helix</keyword>
<feature type="transmembrane region" description="Helical" evidence="1">
    <location>
        <begin position="361"/>
        <end position="380"/>
    </location>
</feature>
<name>A0A8J6PAE7_9FIRM</name>
<feature type="transmembrane region" description="Helical" evidence="1">
    <location>
        <begin position="188"/>
        <end position="219"/>
    </location>
</feature>
<feature type="transmembrane region" description="Helical" evidence="1">
    <location>
        <begin position="336"/>
        <end position="355"/>
    </location>
</feature>
<organism evidence="2 3">
    <name type="scientific">Massiliimalia timonensis</name>
    <dbReference type="NCBI Taxonomy" id="1987501"/>
    <lineage>
        <taxon>Bacteria</taxon>
        <taxon>Bacillati</taxon>
        <taxon>Bacillota</taxon>
        <taxon>Clostridia</taxon>
        <taxon>Eubacteriales</taxon>
        <taxon>Oscillospiraceae</taxon>
        <taxon>Massiliimalia</taxon>
    </lineage>
</organism>
<feature type="transmembrane region" description="Helical" evidence="1">
    <location>
        <begin position="165"/>
        <end position="182"/>
    </location>
</feature>
<gene>
    <name evidence="2" type="ORF">H8702_03745</name>
</gene>
<feature type="transmembrane region" description="Helical" evidence="1">
    <location>
        <begin position="749"/>
        <end position="770"/>
    </location>
</feature>
<dbReference type="PANTHER" id="PTHR38454:SF1">
    <property type="entry name" value="INTEGRAL MEMBRANE PROTEIN"/>
    <property type="match status" value="1"/>
</dbReference>
<dbReference type="Proteomes" id="UP000632659">
    <property type="component" value="Unassembled WGS sequence"/>
</dbReference>
<protein>
    <submittedName>
        <fullName evidence="2">YfhO family protein</fullName>
    </submittedName>
</protein>
<feature type="transmembrane region" description="Helical" evidence="1">
    <location>
        <begin position="231"/>
        <end position="256"/>
    </location>
</feature>
<proteinExistence type="predicted"/>
<sequence length="817" mass="93458">MKQGLQAKRRIFIFKNDYWNIFVISLITAAVIFLPFMIYDHGYFLYYGDFNAQQIPFYLHAHDAVRNGNIFWDWGTDLGTNFIGSYTFYLLTSPFFLFTLLFPSNIVPLLMGPLLIVKFACAGLTGFAFLKRFTKNNYYAIIGALLYAFCGFNQFNIFFNHFHEAVIAFPLLLVALEEFVINGRRGCFALAVGFCAVINYFFFFGQVTFTVIYFVLRCFSPDFRMNIRKFLLLFFEAVVGVLLACVILLPSALAIMDNPRTSTMHYGMDLLLYNNVQRYGLILESLFFPPDIPSRPNFFPDSNSKWSSVSAFLPLFSMSGVAVFCRYAKKHWLKRILAICGIMALVPVLNSSFYAFNSSYYARWFYMPVLMMCLATCLALQDVKLDFSFGIKFCSVMVAGFSLIGILPTKDEEGHVKWFQFEPYPERFWAYILIAVLSILLLWILYYQARHTVAFYRQAVAFVCLISVVSTMLIIGTGKQHASTNIYELVVEQGIKGKDQFDLDQSGFYRVDEYELLDNMPMYWDMSTIQCFHSIVPASIMEFYEAIDVERDVASRPELGSYGLRALTSVKYLFCETDEEEKPSLYGFELTGVQNGLNVYENQYFIPMGFTYDYAADSSVTEDYLSSSMDKLMLKALVLSDEDAQKHEDILPVLPANEMPELTEEEYLKNCQERAASAGTKFTYDTHGFTSEIHLDRENLVFYSVPYESGWTAYVNGEPAEIVKANVGFMAVRAPAGDNTITFRYRTPGLYEGGAVTLIGAVLLAGYWLMIRRYRKRNPQARVKPHRHRLPYAEQKEITQAGAAYINAVKSIGKIPK</sequence>
<dbReference type="InterPro" id="IPR018580">
    <property type="entry name" value="Uncharacterised_YfhO"/>
</dbReference>
<reference evidence="2" key="1">
    <citation type="submission" date="2020-08" db="EMBL/GenBank/DDBJ databases">
        <title>Genome public.</title>
        <authorList>
            <person name="Liu C."/>
            <person name="Sun Q."/>
        </authorList>
    </citation>
    <scope>NUCLEOTIDE SEQUENCE</scope>
    <source>
        <strain evidence="2">NSJ-15</strain>
    </source>
</reference>
<feature type="transmembrane region" description="Helical" evidence="1">
    <location>
        <begin position="136"/>
        <end position="153"/>
    </location>
</feature>
<feature type="transmembrane region" description="Helical" evidence="1">
    <location>
        <begin position="109"/>
        <end position="130"/>
    </location>
</feature>
<dbReference type="RefSeq" id="WP_187536251.1">
    <property type="nucleotide sequence ID" value="NZ_JACRTL010000001.1"/>
</dbReference>
<dbReference type="Pfam" id="PF09586">
    <property type="entry name" value="YfhO"/>
    <property type="match status" value="2"/>
</dbReference>
<feature type="transmembrane region" description="Helical" evidence="1">
    <location>
        <begin position="428"/>
        <end position="447"/>
    </location>
</feature>
<dbReference type="EMBL" id="JACRTL010000001">
    <property type="protein sequence ID" value="MBC8610237.1"/>
    <property type="molecule type" value="Genomic_DNA"/>
</dbReference>
<feature type="transmembrane region" description="Helical" evidence="1">
    <location>
        <begin position="459"/>
        <end position="478"/>
    </location>
</feature>
<evidence type="ECO:0000313" key="3">
    <source>
        <dbReference type="Proteomes" id="UP000632659"/>
    </source>
</evidence>
<dbReference type="AlphaFoldDB" id="A0A8J6PAE7"/>
<feature type="transmembrane region" description="Helical" evidence="1">
    <location>
        <begin position="21"/>
        <end position="39"/>
    </location>
</feature>
<comment type="caution">
    <text evidence="2">The sequence shown here is derived from an EMBL/GenBank/DDBJ whole genome shotgun (WGS) entry which is preliminary data.</text>
</comment>
<feature type="transmembrane region" description="Helical" evidence="1">
    <location>
        <begin position="82"/>
        <end position="102"/>
    </location>
</feature>
<feature type="transmembrane region" description="Helical" evidence="1">
    <location>
        <begin position="306"/>
        <end position="324"/>
    </location>
</feature>
<accession>A0A8J6PAE7</accession>
<keyword evidence="3" id="KW-1185">Reference proteome</keyword>